<proteinExistence type="predicted"/>
<dbReference type="PANTHER" id="PTHR42958:SF1">
    <property type="entry name" value="HYDROGENASE-2 LARGE CHAIN"/>
    <property type="match status" value="1"/>
</dbReference>
<gene>
    <name evidence="2" type="ORF">J2R62_18070</name>
</gene>
<comment type="caution">
    <text evidence="2">The sequence shown here is derived from an EMBL/GenBank/DDBJ whole genome shotgun (WGS) entry which is preliminary data.</text>
</comment>
<name>A0A8I2B7B5_PLESH</name>
<dbReference type="Pfam" id="PF00374">
    <property type="entry name" value="NiFeSe_Hases"/>
    <property type="match status" value="1"/>
</dbReference>
<evidence type="ECO:0000256" key="1">
    <source>
        <dbReference type="ARBA" id="ARBA00011771"/>
    </source>
</evidence>
<dbReference type="PANTHER" id="PTHR42958">
    <property type="entry name" value="HYDROGENASE-2 LARGE CHAIN"/>
    <property type="match status" value="1"/>
</dbReference>
<dbReference type="RefSeq" id="WP_207542916.1">
    <property type="nucleotide sequence ID" value="NZ_JAFNAA010000224.1"/>
</dbReference>
<dbReference type="EMBL" id="JAFNAA010000224">
    <property type="protein sequence ID" value="MBO1110037.1"/>
    <property type="molecule type" value="Genomic_DNA"/>
</dbReference>
<evidence type="ECO:0000313" key="2">
    <source>
        <dbReference type="EMBL" id="MBO1110037.1"/>
    </source>
</evidence>
<reference evidence="2" key="1">
    <citation type="submission" date="2021-03" db="EMBL/GenBank/DDBJ databases">
        <title>Plesiomonas shigelloides zfcc0051, isolated from zebrafish feces.</title>
        <authorList>
            <person name="Vanderhoek Z."/>
            <person name="Gaulke C."/>
        </authorList>
    </citation>
    <scope>NUCLEOTIDE SEQUENCE</scope>
    <source>
        <strain evidence="2">Zfcc0051</strain>
    </source>
</reference>
<sequence>MSTRRGIDSHNGQVVIGGIAESSKHAWYRDKEPLHPWQGNARPNYTGWNEDGKYAWVKAPTFFGGTVAVGPLANVLGMLAAGHEGTRQHMDTVLGLCQKLGGSTLRPQEMPSALGGVLGRALRCGVMKVALADQWQALVDDIGRGDYVA</sequence>
<dbReference type="Gene3D" id="1.10.645.10">
    <property type="entry name" value="Cytochrome-c3 Hydrogenase, chain B"/>
    <property type="match status" value="1"/>
</dbReference>
<dbReference type="Proteomes" id="UP000664658">
    <property type="component" value="Unassembled WGS sequence"/>
</dbReference>
<dbReference type="InterPro" id="IPR001501">
    <property type="entry name" value="Ni-dep_hyd_lsu"/>
</dbReference>
<comment type="subunit">
    <text evidence="1">Heterodimer of a large and a small subunit.</text>
</comment>
<dbReference type="AlphaFoldDB" id="A0A8I2B7B5"/>
<dbReference type="SUPFAM" id="SSF56762">
    <property type="entry name" value="HydB/Nqo4-like"/>
    <property type="match status" value="1"/>
</dbReference>
<dbReference type="GO" id="GO:0016151">
    <property type="term" value="F:nickel cation binding"/>
    <property type="evidence" value="ECO:0007669"/>
    <property type="project" value="InterPro"/>
</dbReference>
<accession>A0A8I2B7B5</accession>
<evidence type="ECO:0000313" key="3">
    <source>
        <dbReference type="Proteomes" id="UP000664658"/>
    </source>
</evidence>
<protein>
    <submittedName>
        <fullName evidence="2">Nickel-dependent hydrogenase large subunit</fullName>
    </submittedName>
</protein>
<feature type="non-terminal residue" evidence="2">
    <location>
        <position position="149"/>
    </location>
</feature>
<dbReference type="InterPro" id="IPR029014">
    <property type="entry name" value="NiFe-Hase_large"/>
</dbReference>
<dbReference type="InterPro" id="IPR050867">
    <property type="entry name" value="NiFe/NiFeSe_hydrgnase_LSU"/>
</dbReference>
<organism evidence="2 3">
    <name type="scientific">Plesiomonas shigelloides</name>
    <name type="common">Aeromonas shigelloides</name>
    <dbReference type="NCBI Taxonomy" id="703"/>
    <lineage>
        <taxon>Bacteria</taxon>
        <taxon>Pseudomonadati</taxon>
        <taxon>Pseudomonadota</taxon>
        <taxon>Gammaproteobacteria</taxon>
        <taxon>Enterobacterales</taxon>
        <taxon>Enterobacteriaceae</taxon>
        <taxon>Plesiomonas</taxon>
    </lineage>
</organism>